<protein>
    <recommendedName>
        <fullName evidence="6">WD40 repeat domain-containing protein</fullName>
    </recommendedName>
</protein>
<dbReference type="EMBL" id="CP063845">
    <property type="protein sequence ID" value="UFP93144.1"/>
    <property type="molecule type" value="Genomic_DNA"/>
</dbReference>
<name>A0ABY3PHT3_9CYAN</name>
<feature type="repeat" description="WD" evidence="3">
    <location>
        <begin position="59"/>
        <end position="93"/>
    </location>
</feature>
<reference evidence="4 5" key="1">
    <citation type="journal article" date="2021" name="Genome Biol. Evol.">
        <title>Complete Genome Sequencing of a Novel Gloeobacter Species from a Waterfall Cave in Mexico.</title>
        <authorList>
            <person name="Saw J.H."/>
            <person name="Cardona T."/>
            <person name="Montejano G."/>
        </authorList>
    </citation>
    <scope>NUCLEOTIDE SEQUENCE [LARGE SCALE GENOMIC DNA]</scope>
    <source>
        <strain evidence="4">MG652769</strain>
    </source>
</reference>
<dbReference type="Proteomes" id="UP001054846">
    <property type="component" value="Chromosome"/>
</dbReference>
<feature type="repeat" description="WD" evidence="3">
    <location>
        <begin position="28"/>
        <end position="50"/>
    </location>
</feature>
<gene>
    <name evidence="4" type="ORF">ISF26_15185</name>
</gene>
<feature type="repeat" description="WD" evidence="3">
    <location>
        <begin position="100"/>
        <end position="135"/>
    </location>
</feature>
<dbReference type="InterPro" id="IPR036322">
    <property type="entry name" value="WD40_repeat_dom_sf"/>
</dbReference>
<organism evidence="4 5">
    <name type="scientific">Gloeobacter morelensis MG652769</name>
    <dbReference type="NCBI Taxonomy" id="2781736"/>
    <lineage>
        <taxon>Bacteria</taxon>
        <taxon>Bacillati</taxon>
        <taxon>Cyanobacteriota</taxon>
        <taxon>Cyanophyceae</taxon>
        <taxon>Gloeobacterales</taxon>
        <taxon>Gloeobacteraceae</taxon>
        <taxon>Gloeobacter</taxon>
        <taxon>Gloeobacter morelensis</taxon>
    </lineage>
</organism>
<keyword evidence="2" id="KW-0677">Repeat</keyword>
<dbReference type="InterPro" id="IPR001680">
    <property type="entry name" value="WD40_rpt"/>
</dbReference>
<evidence type="ECO:0000256" key="2">
    <source>
        <dbReference type="ARBA" id="ARBA00022737"/>
    </source>
</evidence>
<evidence type="ECO:0000256" key="1">
    <source>
        <dbReference type="ARBA" id="ARBA00022574"/>
    </source>
</evidence>
<dbReference type="InterPro" id="IPR020472">
    <property type="entry name" value="WD40_PAC1"/>
</dbReference>
<dbReference type="SMART" id="SM00320">
    <property type="entry name" value="WD40"/>
    <property type="match status" value="3"/>
</dbReference>
<dbReference type="PROSITE" id="PS50082">
    <property type="entry name" value="WD_REPEATS_2"/>
    <property type="match status" value="3"/>
</dbReference>
<sequence>MAATISRGSAGCDALAVHFLGYLSPRQLRFSPDSKLLASASQDKTVRLWNRNGKILRTLTGHQDEVMSVDFSPDGQILASASWDGTVRMWGVQGNLVSILKEHKDGIWSVAFSPDGQRLASAGQDKTLRLWNRLS</sequence>
<dbReference type="Pfam" id="PF00400">
    <property type="entry name" value="WD40"/>
    <property type="match status" value="3"/>
</dbReference>
<dbReference type="PROSITE" id="PS50294">
    <property type="entry name" value="WD_REPEATS_REGION"/>
    <property type="match status" value="2"/>
</dbReference>
<dbReference type="PRINTS" id="PR00320">
    <property type="entry name" value="GPROTEINBRPT"/>
</dbReference>
<evidence type="ECO:0000313" key="5">
    <source>
        <dbReference type="Proteomes" id="UP001054846"/>
    </source>
</evidence>
<evidence type="ECO:0008006" key="6">
    <source>
        <dbReference type="Google" id="ProtNLM"/>
    </source>
</evidence>
<dbReference type="PANTHER" id="PTHR19854">
    <property type="entry name" value="TRANSDUCIN BETA-LIKE 3"/>
    <property type="match status" value="1"/>
</dbReference>
<dbReference type="RefSeq" id="WP_418886898.1">
    <property type="nucleotide sequence ID" value="NZ_CP063845.1"/>
</dbReference>
<dbReference type="Gene3D" id="2.130.10.10">
    <property type="entry name" value="YVTN repeat-like/Quinoprotein amine dehydrogenase"/>
    <property type="match status" value="1"/>
</dbReference>
<dbReference type="SUPFAM" id="SSF50978">
    <property type="entry name" value="WD40 repeat-like"/>
    <property type="match status" value="1"/>
</dbReference>
<evidence type="ECO:0000313" key="4">
    <source>
        <dbReference type="EMBL" id="UFP93144.1"/>
    </source>
</evidence>
<dbReference type="InterPro" id="IPR015943">
    <property type="entry name" value="WD40/YVTN_repeat-like_dom_sf"/>
</dbReference>
<keyword evidence="1 3" id="KW-0853">WD repeat</keyword>
<evidence type="ECO:0000256" key="3">
    <source>
        <dbReference type="PROSITE-ProRule" id="PRU00221"/>
    </source>
</evidence>
<proteinExistence type="predicted"/>
<accession>A0ABY3PHT3</accession>
<keyword evidence="5" id="KW-1185">Reference proteome</keyword>